<organism evidence="10 11">
    <name type="scientific">Helicobacter saguini</name>
    <dbReference type="NCBI Taxonomy" id="1548018"/>
    <lineage>
        <taxon>Bacteria</taxon>
        <taxon>Pseudomonadati</taxon>
        <taxon>Campylobacterota</taxon>
        <taxon>Epsilonproteobacteria</taxon>
        <taxon>Campylobacterales</taxon>
        <taxon>Helicobacteraceae</taxon>
        <taxon>Helicobacter</taxon>
    </lineage>
</organism>
<dbReference type="Proteomes" id="UP000029714">
    <property type="component" value="Unassembled WGS sequence"/>
</dbReference>
<accession>A0A347VMS9</accession>
<dbReference type="EMBL" id="JRMP02000045">
    <property type="protein sequence ID" value="TLD91389.1"/>
    <property type="molecule type" value="Genomic_DNA"/>
</dbReference>
<name>A0A347VMS9_9HELI</name>
<comment type="caution">
    <text evidence="10">The sequence shown here is derived from an EMBL/GenBank/DDBJ whole genome shotgun (WGS) entry which is preliminary data.</text>
</comment>
<dbReference type="NCBIfam" id="TIGR00675">
    <property type="entry name" value="dcm"/>
    <property type="match status" value="1"/>
</dbReference>
<dbReference type="OrthoDB" id="9813719at2"/>
<dbReference type="PANTHER" id="PTHR46098:SF1">
    <property type="entry name" value="TRNA (CYTOSINE(38)-C(5))-METHYLTRANSFERASE"/>
    <property type="match status" value="1"/>
</dbReference>
<evidence type="ECO:0000256" key="7">
    <source>
        <dbReference type="RuleBase" id="RU000416"/>
    </source>
</evidence>
<dbReference type="Pfam" id="PF00145">
    <property type="entry name" value="DNA_methylase"/>
    <property type="match status" value="1"/>
</dbReference>
<dbReference type="REBASE" id="272416">
    <property type="entry name" value="M.Hsa1416ORF2125P"/>
</dbReference>
<dbReference type="InterPro" id="IPR001525">
    <property type="entry name" value="C5_MeTfrase"/>
</dbReference>
<evidence type="ECO:0000256" key="1">
    <source>
        <dbReference type="ARBA" id="ARBA00022603"/>
    </source>
</evidence>
<keyword evidence="3 6" id="KW-0949">S-adenosyl-L-methionine</keyword>
<evidence type="ECO:0000313" key="9">
    <source>
        <dbReference type="EMBL" id="MWV70052.1"/>
    </source>
</evidence>
<keyword evidence="2 6" id="KW-0808">Transferase</keyword>
<comment type="similarity">
    <text evidence="6 7">Belongs to the class I-like SAM-binding methyltransferase superfamily. C5-methyltransferase family.</text>
</comment>
<dbReference type="Gene3D" id="3.90.120.10">
    <property type="entry name" value="DNA Methylase, subunit A, domain 2"/>
    <property type="match status" value="1"/>
</dbReference>
<reference evidence="9 12" key="4">
    <citation type="submission" date="2019-12" db="EMBL/GenBank/DDBJ databases">
        <title>Multi-Generational Helicobacter saguini Isolates.</title>
        <authorList>
            <person name="Mannion A."/>
            <person name="Shen Z."/>
            <person name="Fox J.G."/>
        </authorList>
    </citation>
    <scope>NUCLEOTIDE SEQUENCE [LARGE SCALE GENOMIC DNA]</scope>
    <source>
        <strain evidence="9">16-048</strain>
        <strain evidence="12">16-048 (F4)</strain>
    </source>
</reference>
<dbReference type="InterPro" id="IPR029063">
    <property type="entry name" value="SAM-dependent_MTases_sf"/>
</dbReference>
<feature type="active site" evidence="6">
    <location>
        <position position="73"/>
    </location>
</feature>
<keyword evidence="1 6" id="KW-0489">Methyltransferase</keyword>
<protein>
    <recommendedName>
        <fullName evidence="8">Cytosine-specific methyltransferase</fullName>
        <ecNumber evidence="8">2.1.1.37</ecNumber>
    </recommendedName>
</protein>
<evidence type="ECO:0000313" key="10">
    <source>
        <dbReference type="EMBL" id="TLD91389.1"/>
    </source>
</evidence>
<dbReference type="PRINTS" id="PR00105">
    <property type="entry name" value="C5METTRFRASE"/>
</dbReference>
<proteinExistence type="inferred from homology"/>
<sequence length="330" mass="38260">MTFLDFCAGIGGGRLGLELNDFKCVGFSEIDKEAIRTYKSFFDTKNELELGDLTKLDSKNLPNFDLLISGFPCQTFSIVGKREGLKDSNKGQIIFHLSKILQEKQPKYFILENVKGLINHNKGATLRTILELLQSCNYNVSYKLLNSLDFNLPQSRERIYFVGIRKDLESRFYFDTQILQDSNFANIKDFLSPNNENLFRKNTESYNTFLRYIENKYNKNRVNLEQILSQDFLVIDTRQSDLRIYKNKIPTLRRDRQGLLYVYNKELYKLSGLEALKLQGFYKLDNLEQKIINLKTSDILRQCGNAMSVNVIESIAGNIFYTKNEKVANG</sequence>
<reference evidence="10 11" key="1">
    <citation type="journal article" date="2014" name="Genome Announc.">
        <title>Draft genome sequences of eight enterohepatic helicobacter species isolated from both laboratory and wild rodents.</title>
        <authorList>
            <person name="Sheh A."/>
            <person name="Shen Z."/>
            <person name="Fox J.G."/>
        </authorList>
    </citation>
    <scope>NUCLEOTIDE SEQUENCE [LARGE SCALE GENOMIC DNA]</scope>
    <source>
        <strain evidence="10 11">MIT 97-6194</strain>
    </source>
</reference>
<evidence type="ECO:0000256" key="2">
    <source>
        <dbReference type="ARBA" id="ARBA00022679"/>
    </source>
</evidence>
<comment type="catalytic activity">
    <reaction evidence="5 8">
        <text>a 2'-deoxycytidine in DNA + S-adenosyl-L-methionine = a 5-methyl-2'-deoxycytidine in DNA + S-adenosyl-L-homocysteine + H(+)</text>
        <dbReference type="Rhea" id="RHEA:13681"/>
        <dbReference type="Rhea" id="RHEA-COMP:11369"/>
        <dbReference type="Rhea" id="RHEA-COMP:11370"/>
        <dbReference type="ChEBI" id="CHEBI:15378"/>
        <dbReference type="ChEBI" id="CHEBI:57856"/>
        <dbReference type="ChEBI" id="CHEBI:59789"/>
        <dbReference type="ChEBI" id="CHEBI:85452"/>
        <dbReference type="ChEBI" id="CHEBI:85454"/>
        <dbReference type="EC" id="2.1.1.37"/>
    </reaction>
</comment>
<evidence type="ECO:0000256" key="5">
    <source>
        <dbReference type="ARBA" id="ARBA00047422"/>
    </source>
</evidence>
<evidence type="ECO:0000256" key="3">
    <source>
        <dbReference type="ARBA" id="ARBA00022691"/>
    </source>
</evidence>
<dbReference type="AlphaFoldDB" id="A0A347VMS9"/>
<dbReference type="Gene3D" id="3.40.50.150">
    <property type="entry name" value="Vaccinia Virus protein VP39"/>
    <property type="match status" value="1"/>
</dbReference>
<dbReference type="GO" id="GO:0009307">
    <property type="term" value="P:DNA restriction-modification system"/>
    <property type="evidence" value="ECO:0007669"/>
    <property type="project" value="UniProtKB-KW"/>
</dbReference>
<evidence type="ECO:0000256" key="6">
    <source>
        <dbReference type="PROSITE-ProRule" id="PRU01016"/>
    </source>
</evidence>
<dbReference type="PROSITE" id="PS51679">
    <property type="entry name" value="SAM_MT_C5"/>
    <property type="match status" value="1"/>
</dbReference>
<dbReference type="CDD" id="cd00315">
    <property type="entry name" value="Cyt_C5_DNA_methylase"/>
    <property type="match status" value="1"/>
</dbReference>
<dbReference type="Proteomes" id="UP000477070">
    <property type="component" value="Unassembled WGS sequence"/>
</dbReference>
<dbReference type="InterPro" id="IPR050750">
    <property type="entry name" value="C5-MTase"/>
</dbReference>
<keyword evidence="4" id="KW-0680">Restriction system</keyword>
<reference evidence="10" key="3">
    <citation type="submission" date="2018-04" db="EMBL/GenBank/DDBJ databases">
        <authorList>
            <person name="Sheh A."/>
            <person name="Shen Z."/>
            <person name="Mannion A.J."/>
            <person name="Fox J.G."/>
        </authorList>
    </citation>
    <scope>NUCLEOTIDE SEQUENCE</scope>
    <source>
        <strain evidence="10">MIT 97-6194</strain>
    </source>
</reference>
<evidence type="ECO:0000256" key="8">
    <source>
        <dbReference type="RuleBase" id="RU000417"/>
    </source>
</evidence>
<gene>
    <name evidence="10" type="primary">dcm</name>
    <name evidence="9" type="ORF">DCO61_08585</name>
    <name evidence="10" type="ORF">LS64_012060</name>
</gene>
<dbReference type="GO" id="GO:0032259">
    <property type="term" value="P:methylation"/>
    <property type="evidence" value="ECO:0007669"/>
    <property type="project" value="UniProtKB-KW"/>
</dbReference>
<dbReference type="PROSITE" id="PS00094">
    <property type="entry name" value="C5_MTASE_1"/>
    <property type="match status" value="1"/>
</dbReference>
<reference evidence="10 11" key="2">
    <citation type="journal article" date="2016" name="Infect. Immun.">
        <title>Helicobacter saguini, a Novel Helicobacter Isolated from Cotton-Top Tamarins with Ulcerative Colitis, Has Proinflammatory Properties and Induces Typhlocolitis and Dysplasia in Gnotobiotic IL-10-/- Mice.</title>
        <authorList>
            <person name="Shen Z."/>
            <person name="Mannion A."/>
            <person name="Whary M.T."/>
            <person name="Muthupalani S."/>
            <person name="Sheh A."/>
            <person name="Feng Y."/>
            <person name="Gong G."/>
            <person name="Vandamme P."/>
            <person name="Holcombe H.R."/>
            <person name="Paster B.J."/>
            <person name="Fox J.G."/>
        </authorList>
    </citation>
    <scope>NUCLEOTIDE SEQUENCE [LARGE SCALE GENOMIC DNA]</scope>
    <source>
        <strain evidence="10 11">MIT 97-6194</strain>
    </source>
</reference>
<evidence type="ECO:0000313" key="11">
    <source>
        <dbReference type="Proteomes" id="UP000029714"/>
    </source>
</evidence>
<keyword evidence="11" id="KW-1185">Reference proteome</keyword>
<evidence type="ECO:0000256" key="4">
    <source>
        <dbReference type="ARBA" id="ARBA00022747"/>
    </source>
</evidence>
<dbReference type="EMBL" id="QBIU01000001">
    <property type="protein sequence ID" value="MWV70052.1"/>
    <property type="molecule type" value="Genomic_DNA"/>
</dbReference>
<dbReference type="PANTHER" id="PTHR46098">
    <property type="entry name" value="TRNA (CYTOSINE(38)-C(5))-METHYLTRANSFERASE"/>
    <property type="match status" value="1"/>
</dbReference>
<evidence type="ECO:0000313" key="12">
    <source>
        <dbReference type="Proteomes" id="UP000477070"/>
    </source>
</evidence>
<dbReference type="GO" id="GO:0003886">
    <property type="term" value="F:DNA (cytosine-5-)-methyltransferase activity"/>
    <property type="evidence" value="ECO:0007669"/>
    <property type="project" value="UniProtKB-EC"/>
</dbReference>
<dbReference type="SUPFAM" id="SSF53335">
    <property type="entry name" value="S-adenosyl-L-methionine-dependent methyltransferases"/>
    <property type="match status" value="1"/>
</dbReference>
<dbReference type="InterPro" id="IPR018117">
    <property type="entry name" value="C5_DNA_meth_AS"/>
</dbReference>
<dbReference type="EC" id="2.1.1.37" evidence="8"/>